<dbReference type="EMBL" id="CH473953">
    <property type="protein sequence ID" value="EDM11906.1"/>
    <property type="molecule type" value="Genomic_DNA"/>
</dbReference>
<organism evidence="1 2">
    <name type="scientific">Rattus norvegicus</name>
    <name type="common">Rat</name>
    <dbReference type="NCBI Taxonomy" id="10116"/>
    <lineage>
        <taxon>Eukaryota</taxon>
        <taxon>Metazoa</taxon>
        <taxon>Chordata</taxon>
        <taxon>Craniata</taxon>
        <taxon>Vertebrata</taxon>
        <taxon>Euteleostomi</taxon>
        <taxon>Mammalia</taxon>
        <taxon>Eutheria</taxon>
        <taxon>Euarchontoglires</taxon>
        <taxon>Glires</taxon>
        <taxon>Rodentia</taxon>
        <taxon>Myomorpha</taxon>
        <taxon>Muroidea</taxon>
        <taxon>Muridae</taxon>
        <taxon>Murinae</taxon>
        <taxon>Rattus</taxon>
    </lineage>
</organism>
<reference evidence="2" key="1">
    <citation type="submission" date="2005-09" db="EMBL/GenBank/DDBJ databases">
        <authorList>
            <person name="Mural R.J."/>
            <person name="Li P.W."/>
            <person name="Adams M.D."/>
            <person name="Amanatides P.G."/>
            <person name="Baden-Tillson H."/>
            <person name="Barnstead M."/>
            <person name="Chin S.H."/>
            <person name="Dew I."/>
            <person name="Evans C.A."/>
            <person name="Ferriera S."/>
            <person name="Flanigan M."/>
            <person name="Fosler C."/>
            <person name="Glodek A."/>
            <person name="Gu Z."/>
            <person name="Holt R.A."/>
            <person name="Jennings D."/>
            <person name="Kraft C.L."/>
            <person name="Lu F."/>
            <person name="Nguyen T."/>
            <person name="Nusskern D.R."/>
            <person name="Pfannkoch C.M."/>
            <person name="Sitter C."/>
            <person name="Sutton G.G."/>
            <person name="Venter J.C."/>
            <person name="Wang Z."/>
            <person name="Woodage T."/>
            <person name="Zheng X.H."/>
            <person name="Zhong F."/>
        </authorList>
    </citation>
    <scope>NUCLEOTIDE SEQUENCE [LARGE SCALE GENOMIC DNA]</scope>
    <source>
        <strain>BN</strain>
        <strain evidence="2">Sprague-Dawley</strain>
    </source>
</reference>
<name>A6HXH5_RAT</name>
<evidence type="ECO:0000313" key="1">
    <source>
        <dbReference type="EMBL" id="EDM11906.1"/>
    </source>
</evidence>
<protein>
    <submittedName>
        <fullName evidence="1">RCG47900, isoform CRA_c</fullName>
    </submittedName>
</protein>
<sequence>MTLTLVLAGWSMVSCIFYGLQLECLMLRPIPPVQKLSVLVPETQAPAPKGTIFSCLPESAQCAYCCQAPGVLPLWLGQEVFSASRRDKCYPRGV</sequence>
<accession>A6HXH5</accession>
<dbReference type="Proteomes" id="UP000234681">
    <property type="component" value="Chromosome 1"/>
</dbReference>
<gene>
    <name evidence="1" type="ORF">rCG_47900</name>
</gene>
<evidence type="ECO:0000313" key="2">
    <source>
        <dbReference type="Proteomes" id="UP000234681"/>
    </source>
</evidence>
<dbReference type="AlphaFoldDB" id="A6HXH5"/>
<proteinExistence type="predicted"/>